<evidence type="ECO:0000256" key="1">
    <source>
        <dbReference type="ARBA" id="ARBA00004141"/>
    </source>
</evidence>
<evidence type="ECO:0000256" key="10">
    <source>
        <dbReference type="ARBA" id="ARBA00023303"/>
    </source>
</evidence>
<keyword evidence="7 11" id="KW-0406">Ion transport</keyword>
<evidence type="ECO:0000256" key="11">
    <source>
        <dbReference type="RuleBase" id="RU000679"/>
    </source>
</evidence>
<dbReference type="EMBL" id="MU826367">
    <property type="protein sequence ID" value="KAJ7378372.1"/>
    <property type="molecule type" value="Genomic_DNA"/>
</dbReference>
<dbReference type="Gene3D" id="1.10.287.770">
    <property type="entry name" value="YojJ-like"/>
    <property type="match status" value="1"/>
</dbReference>
<dbReference type="Proteomes" id="UP001163046">
    <property type="component" value="Unassembled WGS sequence"/>
</dbReference>
<dbReference type="GO" id="GO:0005886">
    <property type="term" value="C:plasma membrane"/>
    <property type="evidence" value="ECO:0007669"/>
    <property type="project" value="TreeGrafter"/>
</dbReference>
<comment type="similarity">
    <text evidence="11">Belongs to the amiloride-sensitive sodium channel (TC 1.A.6) family.</text>
</comment>
<evidence type="ECO:0000256" key="5">
    <source>
        <dbReference type="ARBA" id="ARBA00022989"/>
    </source>
</evidence>
<name>A0A9X0CWA4_9CNID</name>
<dbReference type="OrthoDB" id="5989955at2759"/>
<comment type="caution">
    <text evidence="13">The sequence shown here is derived from an EMBL/GenBank/DDBJ whole genome shotgun (WGS) entry which is preliminary data.</text>
</comment>
<evidence type="ECO:0000256" key="4">
    <source>
        <dbReference type="ARBA" id="ARBA00022692"/>
    </source>
</evidence>
<dbReference type="GO" id="GO:0015280">
    <property type="term" value="F:ligand-gated sodium channel activity"/>
    <property type="evidence" value="ECO:0007669"/>
    <property type="project" value="TreeGrafter"/>
</dbReference>
<evidence type="ECO:0000313" key="14">
    <source>
        <dbReference type="Proteomes" id="UP001163046"/>
    </source>
</evidence>
<dbReference type="Pfam" id="PF00858">
    <property type="entry name" value="ASC"/>
    <property type="match status" value="1"/>
</dbReference>
<keyword evidence="3 11" id="KW-0894">Sodium channel</keyword>
<evidence type="ECO:0000256" key="9">
    <source>
        <dbReference type="ARBA" id="ARBA00023201"/>
    </source>
</evidence>
<keyword evidence="4 11" id="KW-0812">Transmembrane</keyword>
<evidence type="ECO:0000256" key="2">
    <source>
        <dbReference type="ARBA" id="ARBA00022448"/>
    </source>
</evidence>
<evidence type="ECO:0000256" key="6">
    <source>
        <dbReference type="ARBA" id="ARBA00023053"/>
    </source>
</evidence>
<feature type="transmembrane region" description="Helical" evidence="12">
    <location>
        <begin position="169"/>
        <end position="192"/>
    </location>
</feature>
<dbReference type="PANTHER" id="PTHR11690:SF296">
    <property type="entry name" value="DEGENERIN-LIKE PROTEIN DEL-10"/>
    <property type="match status" value="1"/>
</dbReference>
<sequence length="199" mass="22089">MRKSTLGGKCIETRNGRTKQIAAKLNAWQVLRGTLLRDVFFECLSNATASKCGCRVPSDSGDFVDRICFREDISCASSAFNDLFEGVIKCDCPLACDVVNYESTVSTAAFPNPSLIKILQSKGYNKTEDYLRNNLLLLQVGYTSLSYEHFRQKAQYDTGALMGEIGGNLGLFLGCSLLTICEFIDFAIYLCYTRNKKTS</sequence>
<keyword evidence="6" id="KW-0915">Sodium</keyword>
<dbReference type="PANTHER" id="PTHR11690">
    <property type="entry name" value="AMILORIDE-SENSITIVE SODIUM CHANNEL-RELATED"/>
    <property type="match status" value="1"/>
</dbReference>
<keyword evidence="5 12" id="KW-1133">Transmembrane helix</keyword>
<proteinExistence type="inferred from homology"/>
<keyword evidence="14" id="KW-1185">Reference proteome</keyword>
<evidence type="ECO:0000313" key="13">
    <source>
        <dbReference type="EMBL" id="KAJ7378372.1"/>
    </source>
</evidence>
<keyword evidence="8 12" id="KW-0472">Membrane</keyword>
<keyword evidence="2 11" id="KW-0813">Transport</keyword>
<dbReference type="AlphaFoldDB" id="A0A9X0CWA4"/>
<accession>A0A9X0CWA4</accession>
<organism evidence="13 14">
    <name type="scientific">Desmophyllum pertusum</name>
    <dbReference type="NCBI Taxonomy" id="174260"/>
    <lineage>
        <taxon>Eukaryota</taxon>
        <taxon>Metazoa</taxon>
        <taxon>Cnidaria</taxon>
        <taxon>Anthozoa</taxon>
        <taxon>Hexacorallia</taxon>
        <taxon>Scleractinia</taxon>
        <taxon>Caryophylliina</taxon>
        <taxon>Caryophylliidae</taxon>
        <taxon>Desmophyllum</taxon>
    </lineage>
</organism>
<protein>
    <submittedName>
        <fullName evidence="13">Uncharacterized protein</fullName>
    </submittedName>
</protein>
<dbReference type="PRINTS" id="PR01078">
    <property type="entry name" value="AMINACHANNEL"/>
</dbReference>
<evidence type="ECO:0000256" key="7">
    <source>
        <dbReference type="ARBA" id="ARBA00023065"/>
    </source>
</evidence>
<dbReference type="InterPro" id="IPR001873">
    <property type="entry name" value="ENaC"/>
</dbReference>
<evidence type="ECO:0000256" key="3">
    <source>
        <dbReference type="ARBA" id="ARBA00022461"/>
    </source>
</evidence>
<evidence type="ECO:0000256" key="12">
    <source>
        <dbReference type="SAM" id="Phobius"/>
    </source>
</evidence>
<keyword evidence="10 11" id="KW-0407">Ion channel</keyword>
<gene>
    <name evidence="13" type="ORF">OS493_023627</name>
</gene>
<reference evidence="13" key="1">
    <citation type="submission" date="2023-01" db="EMBL/GenBank/DDBJ databases">
        <title>Genome assembly of the deep-sea coral Lophelia pertusa.</title>
        <authorList>
            <person name="Herrera S."/>
            <person name="Cordes E."/>
        </authorList>
    </citation>
    <scope>NUCLEOTIDE SEQUENCE</scope>
    <source>
        <strain evidence="13">USNM1676648</strain>
        <tissue evidence="13">Polyp</tissue>
    </source>
</reference>
<keyword evidence="9 11" id="KW-0739">Sodium transport</keyword>
<comment type="subcellular location">
    <subcellularLocation>
        <location evidence="1">Membrane</location>
        <topology evidence="1">Multi-pass membrane protein</topology>
    </subcellularLocation>
</comment>
<evidence type="ECO:0000256" key="8">
    <source>
        <dbReference type="ARBA" id="ARBA00023136"/>
    </source>
</evidence>